<evidence type="ECO:0000313" key="2">
    <source>
        <dbReference type="EMBL" id="MBX50513.1"/>
    </source>
</evidence>
<sequence length="30" mass="3432">MYEQINIKNRISTNHGNGSRIQTKPAMKSN</sequence>
<organism evidence="2">
    <name type="scientific">Rhizophora mucronata</name>
    <name type="common">Asiatic mangrove</name>
    <dbReference type="NCBI Taxonomy" id="61149"/>
    <lineage>
        <taxon>Eukaryota</taxon>
        <taxon>Viridiplantae</taxon>
        <taxon>Streptophyta</taxon>
        <taxon>Embryophyta</taxon>
        <taxon>Tracheophyta</taxon>
        <taxon>Spermatophyta</taxon>
        <taxon>Magnoliopsida</taxon>
        <taxon>eudicotyledons</taxon>
        <taxon>Gunneridae</taxon>
        <taxon>Pentapetalae</taxon>
        <taxon>rosids</taxon>
        <taxon>fabids</taxon>
        <taxon>Malpighiales</taxon>
        <taxon>Rhizophoraceae</taxon>
        <taxon>Rhizophora</taxon>
    </lineage>
</organism>
<feature type="region of interest" description="Disordered" evidence="1">
    <location>
        <begin position="1"/>
        <end position="30"/>
    </location>
</feature>
<name>A0A2P2P770_RHIMU</name>
<proteinExistence type="predicted"/>
<protein>
    <submittedName>
        <fullName evidence="2">Uncharacterized protein</fullName>
    </submittedName>
</protein>
<evidence type="ECO:0000256" key="1">
    <source>
        <dbReference type="SAM" id="MobiDB-lite"/>
    </source>
</evidence>
<accession>A0A2P2P770</accession>
<reference evidence="2" key="1">
    <citation type="submission" date="2018-02" db="EMBL/GenBank/DDBJ databases">
        <title>Rhizophora mucronata_Transcriptome.</title>
        <authorList>
            <person name="Meera S.P."/>
            <person name="Sreeshan A."/>
            <person name="Augustine A."/>
        </authorList>
    </citation>
    <scope>NUCLEOTIDE SEQUENCE</scope>
    <source>
        <tissue evidence="2">Leaf</tissue>
    </source>
</reference>
<dbReference type="EMBL" id="GGEC01070029">
    <property type="protein sequence ID" value="MBX50513.1"/>
    <property type="molecule type" value="Transcribed_RNA"/>
</dbReference>
<dbReference type="AlphaFoldDB" id="A0A2P2P770"/>